<evidence type="ECO:0000313" key="2">
    <source>
        <dbReference type="Proteomes" id="UP000887561"/>
    </source>
</evidence>
<accession>A0A915N6Q6</accession>
<keyword evidence="2" id="KW-1185">Reference proteome</keyword>
<evidence type="ECO:0000256" key="1">
    <source>
        <dbReference type="SAM" id="MobiDB-lite"/>
    </source>
</evidence>
<evidence type="ECO:0000313" key="3">
    <source>
        <dbReference type="WBParaSite" id="scaffold88_cov259.g201"/>
    </source>
</evidence>
<sequence>FICSLCVLKTHKDHDVIMCSDFASTKDREEAANLIADAAYRARSHKLQNNLEPFEAFHLECYDSESHHLKEELEEKVRKAKQLGDRFSMTYSELEKIAKSANRYFNSINSAPDFDHQKRARSFLFDDAGPSTSTNMLTPFMLSNTFAYNSERNQRQQRRKPRQRHLNSRMDPRLFRGDPPVAVVSDDSANILELS</sequence>
<feature type="region of interest" description="Disordered" evidence="1">
    <location>
        <begin position="149"/>
        <end position="181"/>
    </location>
</feature>
<organism evidence="2 3">
    <name type="scientific">Meloidogyne javanica</name>
    <name type="common">Root-knot nematode worm</name>
    <dbReference type="NCBI Taxonomy" id="6303"/>
    <lineage>
        <taxon>Eukaryota</taxon>
        <taxon>Metazoa</taxon>
        <taxon>Ecdysozoa</taxon>
        <taxon>Nematoda</taxon>
        <taxon>Chromadorea</taxon>
        <taxon>Rhabditida</taxon>
        <taxon>Tylenchina</taxon>
        <taxon>Tylenchomorpha</taxon>
        <taxon>Tylenchoidea</taxon>
        <taxon>Meloidogynidae</taxon>
        <taxon>Meloidogyninae</taxon>
        <taxon>Meloidogyne</taxon>
        <taxon>Meloidogyne incognita group</taxon>
    </lineage>
</organism>
<dbReference type="AlphaFoldDB" id="A0A915N6Q6"/>
<dbReference type="Proteomes" id="UP000887561">
    <property type="component" value="Unplaced"/>
</dbReference>
<protein>
    <submittedName>
        <fullName evidence="3">Uncharacterized protein</fullName>
    </submittedName>
</protein>
<name>A0A915N6Q6_MELJA</name>
<feature type="compositionally biased region" description="Basic residues" evidence="1">
    <location>
        <begin position="155"/>
        <end position="167"/>
    </location>
</feature>
<proteinExistence type="predicted"/>
<reference evidence="3" key="1">
    <citation type="submission" date="2022-11" db="UniProtKB">
        <authorList>
            <consortium name="WormBaseParasite"/>
        </authorList>
    </citation>
    <scope>IDENTIFICATION</scope>
</reference>
<dbReference type="WBParaSite" id="scaffold88_cov259.g201">
    <property type="protein sequence ID" value="scaffold88_cov259.g201"/>
    <property type="gene ID" value="scaffold88_cov259.g201"/>
</dbReference>